<dbReference type="GO" id="GO:0030288">
    <property type="term" value="C:outer membrane-bounded periplasmic space"/>
    <property type="evidence" value="ECO:0007669"/>
    <property type="project" value="TreeGrafter"/>
</dbReference>
<dbReference type="Pfam" id="PF03572">
    <property type="entry name" value="Peptidase_S41"/>
    <property type="match status" value="1"/>
</dbReference>
<dbReference type="GO" id="GO:0007165">
    <property type="term" value="P:signal transduction"/>
    <property type="evidence" value="ECO:0007669"/>
    <property type="project" value="TreeGrafter"/>
</dbReference>
<evidence type="ECO:0000313" key="7">
    <source>
        <dbReference type="EMBL" id="ATF27279.1"/>
    </source>
</evidence>
<dbReference type="SUPFAM" id="SSF52096">
    <property type="entry name" value="ClpP/crotonase"/>
    <property type="match status" value="1"/>
</dbReference>
<dbReference type="InterPro" id="IPR029045">
    <property type="entry name" value="ClpP/crotonase-like_dom_sf"/>
</dbReference>
<dbReference type="Gene3D" id="2.30.42.10">
    <property type="match status" value="1"/>
</dbReference>
<sequence>MGIFSVTYFNTKGSNNNGTKAGSDNASFEKIYEVYDNITANYYKKVDSQKLIDGAISGMLDSLDDPYTTYMNQEETKGFKSDISSSFEGIGVEVQMTDKTLTVVSPISGAPAEKAGLKPNDQILEVDGKSIQGKTLSEATNKIRGEKGTRVLLTIQRPGESETRKVSIKRDTIPIETVSTKMLDNKIGHISITSFSSHTHEEVLEGLKKLDKEGMKGLVVDVRQNPGGLLDQAIDIASLFIEDGKPVVSIENRAGQKEVYKADSSKDGDFKVKVPVTVLTDKGSASASEILAGALKESAGATLVGNTTYGKGVMQTAGELDDQSEVKLTTAKWLTPDGNWINKKGIKPDVKVDAPKYANISLYDVTKTYQSGDVSSAVQSIQQMLNVFGADLKQAKGSFDDATVAAVKAFQAEHKLPETGKVDTKTSTVLITELQEKLSSNDTQLKKAQEVTATKVKK</sequence>
<comment type="similarity">
    <text evidence="1 5">Belongs to the peptidase S41A family.</text>
</comment>
<dbReference type="SMART" id="SM00245">
    <property type="entry name" value="TSPc"/>
    <property type="match status" value="1"/>
</dbReference>
<evidence type="ECO:0000256" key="2">
    <source>
        <dbReference type="ARBA" id="ARBA00022670"/>
    </source>
</evidence>
<keyword evidence="3 5" id="KW-0378">Hydrolase</keyword>
<gene>
    <name evidence="7" type="ORF">CNY62_11025</name>
</gene>
<dbReference type="InterPro" id="IPR005151">
    <property type="entry name" value="Tail-specific_protease"/>
</dbReference>
<dbReference type="InterPro" id="IPR004447">
    <property type="entry name" value="Peptidase_S41A"/>
</dbReference>
<name>A0A291KJA8_BROTH</name>
<keyword evidence="4 5" id="KW-0720">Serine protease</keyword>
<dbReference type="STRING" id="2756.BFR44_05035"/>
<dbReference type="NCBIfam" id="TIGR00225">
    <property type="entry name" value="prc"/>
    <property type="match status" value="1"/>
</dbReference>
<dbReference type="CDD" id="cd07560">
    <property type="entry name" value="Peptidase_S41_CPP"/>
    <property type="match status" value="1"/>
</dbReference>
<evidence type="ECO:0000256" key="1">
    <source>
        <dbReference type="ARBA" id="ARBA00009179"/>
    </source>
</evidence>
<dbReference type="FunFam" id="3.30.750.44:FF:000001">
    <property type="entry name" value="S41 family peptidase"/>
    <property type="match status" value="1"/>
</dbReference>
<keyword evidence="2 5" id="KW-0645">Protease</keyword>
<reference evidence="7 8" key="1">
    <citation type="submission" date="2017-09" db="EMBL/GenBank/DDBJ databases">
        <title>Complete Genome Sequences of Two Strains of the Meat Spoilage Bacterium Brochothrix thermosphacta Isolated from Ground Chicken.</title>
        <authorList>
            <person name="Paoli G.C."/>
            <person name="Wijey C."/>
            <person name="Chen C.-Y."/>
            <person name="Nguyen L."/>
            <person name="Yan X."/>
            <person name="Irwin P.L."/>
        </authorList>
    </citation>
    <scope>NUCLEOTIDE SEQUENCE [LARGE SCALE GENOMIC DNA]</scope>
    <source>
        <strain evidence="7 8">BI</strain>
    </source>
</reference>
<dbReference type="InterPro" id="IPR036366">
    <property type="entry name" value="PGBDSf"/>
</dbReference>
<dbReference type="InterPro" id="IPR001478">
    <property type="entry name" value="PDZ"/>
</dbReference>
<dbReference type="SMART" id="SM00228">
    <property type="entry name" value="PDZ"/>
    <property type="match status" value="1"/>
</dbReference>
<dbReference type="InterPro" id="IPR036365">
    <property type="entry name" value="PGBD-like_sf"/>
</dbReference>
<dbReference type="Proteomes" id="UP000243591">
    <property type="component" value="Chromosome"/>
</dbReference>
<dbReference type="GO" id="GO:0004175">
    <property type="term" value="F:endopeptidase activity"/>
    <property type="evidence" value="ECO:0007669"/>
    <property type="project" value="TreeGrafter"/>
</dbReference>
<keyword evidence="8" id="KW-1185">Reference proteome</keyword>
<dbReference type="KEGG" id="bths:CNY62_11025"/>
<evidence type="ECO:0000259" key="6">
    <source>
        <dbReference type="PROSITE" id="PS50106"/>
    </source>
</evidence>
<dbReference type="Pfam" id="PF01471">
    <property type="entry name" value="PG_binding_1"/>
    <property type="match status" value="1"/>
</dbReference>
<dbReference type="GO" id="GO:0008236">
    <property type="term" value="F:serine-type peptidase activity"/>
    <property type="evidence" value="ECO:0007669"/>
    <property type="project" value="UniProtKB-KW"/>
</dbReference>
<feature type="domain" description="PDZ" evidence="6">
    <location>
        <begin position="80"/>
        <end position="158"/>
    </location>
</feature>
<dbReference type="Gene3D" id="3.90.226.10">
    <property type="entry name" value="2-enoyl-CoA Hydratase, Chain A, domain 1"/>
    <property type="match status" value="1"/>
</dbReference>
<evidence type="ECO:0000256" key="4">
    <source>
        <dbReference type="ARBA" id="ARBA00022825"/>
    </source>
</evidence>
<dbReference type="PANTHER" id="PTHR32060">
    <property type="entry name" value="TAIL-SPECIFIC PROTEASE"/>
    <property type="match status" value="1"/>
</dbReference>
<dbReference type="InterPro" id="IPR055210">
    <property type="entry name" value="CtpA/B_N"/>
</dbReference>
<evidence type="ECO:0000256" key="5">
    <source>
        <dbReference type="RuleBase" id="RU004404"/>
    </source>
</evidence>
<dbReference type="PANTHER" id="PTHR32060:SF30">
    <property type="entry name" value="CARBOXY-TERMINAL PROCESSING PROTEASE CTPA"/>
    <property type="match status" value="1"/>
</dbReference>
<dbReference type="GO" id="GO:0006508">
    <property type="term" value="P:proteolysis"/>
    <property type="evidence" value="ECO:0007669"/>
    <property type="project" value="UniProtKB-KW"/>
</dbReference>
<dbReference type="FunFam" id="2.30.42.10:FF:000063">
    <property type="entry name" value="Peptidase, S41 family"/>
    <property type="match status" value="1"/>
</dbReference>
<evidence type="ECO:0000313" key="8">
    <source>
        <dbReference type="Proteomes" id="UP000243591"/>
    </source>
</evidence>
<dbReference type="PROSITE" id="PS50106">
    <property type="entry name" value="PDZ"/>
    <property type="match status" value="1"/>
</dbReference>
<dbReference type="InterPro" id="IPR002477">
    <property type="entry name" value="Peptidoglycan-bd-like"/>
</dbReference>
<dbReference type="Pfam" id="PF13180">
    <property type="entry name" value="PDZ_2"/>
    <property type="match status" value="1"/>
</dbReference>
<organism evidence="7 8">
    <name type="scientific">Brochothrix thermosphacta</name>
    <name type="common">Microbacterium thermosphactum</name>
    <dbReference type="NCBI Taxonomy" id="2756"/>
    <lineage>
        <taxon>Bacteria</taxon>
        <taxon>Bacillati</taxon>
        <taxon>Bacillota</taxon>
        <taxon>Bacilli</taxon>
        <taxon>Bacillales</taxon>
        <taxon>Listeriaceae</taxon>
        <taxon>Brochothrix</taxon>
    </lineage>
</organism>
<dbReference type="CDD" id="cd06782">
    <property type="entry name" value="cpPDZ_CPP-like"/>
    <property type="match status" value="1"/>
</dbReference>
<dbReference type="Gene3D" id="1.10.101.10">
    <property type="entry name" value="PGBD-like superfamily/PGBD"/>
    <property type="match status" value="1"/>
</dbReference>
<dbReference type="Gene3D" id="3.30.750.44">
    <property type="match status" value="1"/>
</dbReference>
<dbReference type="OrthoDB" id="9812068at2"/>
<protein>
    <submittedName>
        <fullName evidence="7">Peptidase S41</fullName>
    </submittedName>
</protein>
<dbReference type="SUPFAM" id="SSF47090">
    <property type="entry name" value="PGBD-like"/>
    <property type="match status" value="1"/>
</dbReference>
<dbReference type="AlphaFoldDB" id="A0A291KJA8"/>
<dbReference type="EMBL" id="CP023483">
    <property type="protein sequence ID" value="ATF27279.1"/>
    <property type="molecule type" value="Genomic_DNA"/>
</dbReference>
<proteinExistence type="inferred from homology"/>
<dbReference type="SUPFAM" id="SSF50156">
    <property type="entry name" value="PDZ domain-like"/>
    <property type="match status" value="1"/>
</dbReference>
<dbReference type="InterPro" id="IPR036034">
    <property type="entry name" value="PDZ_sf"/>
</dbReference>
<accession>A0A291KJA8</accession>
<evidence type="ECO:0000256" key="3">
    <source>
        <dbReference type="ARBA" id="ARBA00022801"/>
    </source>
</evidence>
<dbReference type="Pfam" id="PF22694">
    <property type="entry name" value="CtpB_N-like"/>
    <property type="match status" value="1"/>
</dbReference>